<accession>A0ACC1HUC2</accession>
<sequence>MPLNRLRVYDALQRVTTTILAGTAILGMTYISMNVFRNYQRKKELRKLGLDKPTVPIKSEISKLGDDKD</sequence>
<dbReference type="EMBL" id="JAMZIH010000030">
    <property type="protein sequence ID" value="KAJ1680159.1"/>
    <property type="molecule type" value="Genomic_DNA"/>
</dbReference>
<gene>
    <name evidence="1" type="ORF">EV182_000565</name>
</gene>
<comment type="caution">
    <text evidence="1">The sequence shown here is derived from an EMBL/GenBank/DDBJ whole genome shotgun (WGS) entry which is preliminary data.</text>
</comment>
<protein>
    <submittedName>
        <fullName evidence="1">Uncharacterized protein</fullName>
    </submittedName>
</protein>
<name>A0ACC1HUC2_9FUNG</name>
<keyword evidence="2" id="KW-1185">Reference proteome</keyword>
<evidence type="ECO:0000313" key="2">
    <source>
        <dbReference type="Proteomes" id="UP001145114"/>
    </source>
</evidence>
<dbReference type="Proteomes" id="UP001145114">
    <property type="component" value="Unassembled WGS sequence"/>
</dbReference>
<organism evidence="1 2">
    <name type="scientific">Spiromyces aspiralis</name>
    <dbReference type="NCBI Taxonomy" id="68401"/>
    <lineage>
        <taxon>Eukaryota</taxon>
        <taxon>Fungi</taxon>
        <taxon>Fungi incertae sedis</taxon>
        <taxon>Zoopagomycota</taxon>
        <taxon>Kickxellomycotina</taxon>
        <taxon>Kickxellomycetes</taxon>
        <taxon>Kickxellales</taxon>
        <taxon>Kickxellaceae</taxon>
        <taxon>Spiromyces</taxon>
    </lineage>
</organism>
<reference evidence="1" key="1">
    <citation type="submission" date="2022-06" db="EMBL/GenBank/DDBJ databases">
        <title>Phylogenomic reconstructions and comparative analyses of Kickxellomycotina fungi.</title>
        <authorList>
            <person name="Reynolds N.K."/>
            <person name="Stajich J.E."/>
            <person name="Barry K."/>
            <person name="Grigoriev I.V."/>
            <person name="Crous P."/>
            <person name="Smith M.E."/>
        </authorList>
    </citation>
    <scope>NUCLEOTIDE SEQUENCE</scope>
    <source>
        <strain evidence="1">RSA 2271</strain>
    </source>
</reference>
<proteinExistence type="predicted"/>
<evidence type="ECO:0000313" key="1">
    <source>
        <dbReference type="EMBL" id="KAJ1680159.1"/>
    </source>
</evidence>